<feature type="binding site" evidence="8">
    <location>
        <position position="77"/>
    </location>
    <ligand>
        <name>NADP(+)</name>
        <dbReference type="ChEBI" id="CHEBI:58349"/>
    </ligand>
</feature>
<comment type="catalytic activity">
    <reaction evidence="7 8">
        <text>shikimate + NADP(+) = 3-dehydroshikimate + NADPH + H(+)</text>
        <dbReference type="Rhea" id="RHEA:17737"/>
        <dbReference type="ChEBI" id="CHEBI:15378"/>
        <dbReference type="ChEBI" id="CHEBI:16630"/>
        <dbReference type="ChEBI" id="CHEBI:36208"/>
        <dbReference type="ChEBI" id="CHEBI:57783"/>
        <dbReference type="ChEBI" id="CHEBI:58349"/>
        <dbReference type="EC" id="1.1.1.25"/>
    </reaction>
</comment>
<comment type="pathway">
    <text evidence="1 8">Metabolic intermediate biosynthesis; chorismate biosynthesis; chorismate from D-erythrose 4-phosphate and phosphoenolpyruvate: step 4/7.</text>
</comment>
<feature type="active site" description="Proton acceptor" evidence="8">
    <location>
        <position position="65"/>
    </location>
</feature>
<dbReference type="Pfam" id="PF01488">
    <property type="entry name" value="Shikimate_DH"/>
    <property type="match status" value="1"/>
</dbReference>
<comment type="subunit">
    <text evidence="8">Homodimer.</text>
</comment>
<feature type="binding site" evidence="8">
    <location>
        <position position="102"/>
    </location>
    <ligand>
        <name>shikimate</name>
        <dbReference type="ChEBI" id="CHEBI:36208"/>
    </ligand>
</feature>
<feature type="binding site" evidence="8">
    <location>
        <position position="214"/>
    </location>
    <ligand>
        <name>shikimate</name>
        <dbReference type="ChEBI" id="CHEBI:36208"/>
    </ligand>
</feature>
<feature type="binding site" evidence="8">
    <location>
        <position position="236"/>
    </location>
    <ligand>
        <name>NADP(+)</name>
        <dbReference type="ChEBI" id="CHEBI:58349"/>
    </ligand>
</feature>
<dbReference type="InterPro" id="IPR046346">
    <property type="entry name" value="Aminoacid_DH-like_N_sf"/>
</dbReference>
<sequence length="271" mass="28661">MDRYAVFGNPIGHSKSPYIHQQFALQTAESLSYEAILAPVAGFADSWRTFVSEGGKGANVTVPFKEQAFALAEILSERAQQAGAVNTLYINSEGKLVGDNTDGIGLVQDLERLGAKLTNAAILLLGAGGASRGVVGPLLQAGVAKIVIANRTVEKAQAIAASFPASVIAASLDAIPEQPYHLVINATSSGLTNERPEFGSKHLRHCQLAYDMLYGAKPTAFLSWCKEQGVPVQADGLGMLVAQAAAAFFIWRGKQPDITPVLTQLKAQLSQ</sequence>
<dbReference type="InterPro" id="IPR022893">
    <property type="entry name" value="Shikimate_DH_fam"/>
</dbReference>
<comment type="similarity">
    <text evidence="8">Belongs to the shikimate dehydrogenase family.</text>
</comment>
<evidence type="ECO:0000259" key="11">
    <source>
        <dbReference type="Pfam" id="PF18317"/>
    </source>
</evidence>
<dbReference type="InterPro" id="IPR013708">
    <property type="entry name" value="Shikimate_DH-bd_N"/>
</dbReference>
<evidence type="ECO:0000256" key="5">
    <source>
        <dbReference type="ARBA" id="ARBA00023002"/>
    </source>
</evidence>
<feature type="domain" description="SDH C-terminal" evidence="11">
    <location>
        <begin position="236"/>
        <end position="265"/>
    </location>
</feature>
<evidence type="ECO:0000256" key="2">
    <source>
        <dbReference type="ARBA" id="ARBA00012962"/>
    </source>
</evidence>
<dbReference type="Gene3D" id="3.40.50.720">
    <property type="entry name" value="NAD(P)-binding Rossmann-like Domain"/>
    <property type="match status" value="1"/>
</dbReference>
<dbReference type="Proteomes" id="UP000659697">
    <property type="component" value="Unassembled WGS sequence"/>
</dbReference>
<feature type="domain" description="Shikimate dehydrogenase substrate binding N-terminal" evidence="10">
    <location>
        <begin position="6"/>
        <end position="88"/>
    </location>
</feature>
<dbReference type="CDD" id="cd01065">
    <property type="entry name" value="NAD_bind_Shikimate_DH"/>
    <property type="match status" value="1"/>
</dbReference>
<evidence type="ECO:0000259" key="10">
    <source>
        <dbReference type="Pfam" id="PF08501"/>
    </source>
</evidence>
<dbReference type="InterPro" id="IPR006151">
    <property type="entry name" value="Shikm_DH/Glu-tRNA_Rdtase"/>
</dbReference>
<proteinExistence type="inferred from homology"/>
<gene>
    <name evidence="8 12" type="primary">aroE</name>
    <name evidence="12" type="ORF">GCM10010919_00030</name>
</gene>
<dbReference type="EC" id="1.1.1.25" evidence="2 8"/>
<evidence type="ECO:0000313" key="12">
    <source>
        <dbReference type="EMBL" id="GHG58373.1"/>
    </source>
</evidence>
<feature type="domain" description="Quinate/shikimate 5-dehydrogenase/glutamyl-tRNA reductase" evidence="9">
    <location>
        <begin position="115"/>
        <end position="189"/>
    </location>
</feature>
<accession>A0ABQ3KSH6</accession>
<comment type="caution">
    <text evidence="12">The sequence shown here is derived from an EMBL/GenBank/DDBJ whole genome shotgun (WGS) entry which is preliminary data.</text>
</comment>
<dbReference type="NCBIfam" id="NF001310">
    <property type="entry name" value="PRK00258.1-2"/>
    <property type="match status" value="1"/>
</dbReference>
<evidence type="ECO:0000256" key="3">
    <source>
        <dbReference type="ARBA" id="ARBA00022605"/>
    </source>
</evidence>
<dbReference type="EMBL" id="BNAO01000001">
    <property type="protein sequence ID" value="GHG58373.1"/>
    <property type="molecule type" value="Genomic_DNA"/>
</dbReference>
<dbReference type="Pfam" id="PF08501">
    <property type="entry name" value="Shikimate_dh_N"/>
    <property type="match status" value="1"/>
</dbReference>
<dbReference type="InterPro" id="IPR041121">
    <property type="entry name" value="SDH_C"/>
</dbReference>
<dbReference type="PANTHER" id="PTHR21089">
    <property type="entry name" value="SHIKIMATE DEHYDROGENASE"/>
    <property type="match status" value="1"/>
</dbReference>
<feature type="binding site" evidence="8">
    <location>
        <position position="243"/>
    </location>
    <ligand>
        <name>shikimate</name>
        <dbReference type="ChEBI" id="CHEBI:36208"/>
    </ligand>
</feature>
<feature type="binding site" evidence="8">
    <location>
        <position position="212"/>
    </location>
    <ligand>
        <name>NADP(+)</name>
        <dbReference type="ChEBI" id="CHEBI:58349"/>
    </ligand>
</feature>
<keyword evidence="3 8" id="KW-0028">Amino-acid biosynthesis</keyword>
<feature type="binding site" evidence="8">
    <location>
        <begin position="14"/>
        <end position="16"/>
    </location>
    <ligand>
        <name>shikimate</name>
        <dbReference type="ChEBI" id="CHEBI:36208"/>
    </ligand>
</feature>
<evidence type="ECO:0000259" key="9">
    <source>
        <dbReference type="Pfam" id="PF01488"/>
    </source>
</evidence>
<keyword evidence="13" id="KW-1185">Reference proteome</keyword>
<organism evidence="12 13">
    <name type="scientific">Alishewanella longhuensis</name>
    <dbReference type="NCBI Taxonomy" id="1091037"/>
    <lineage>
        <taxon>Bacteria</taxon>
        <taxon>Pseudomonadati</taxon>
        <taxon>Pseudomonadota</taxon>
        <taxon>Gammaproteobacteria</taxon>
        <taxon>Alteromonadales</taxon>
        <taxon>Alteromonadaceae</taxon>
        <taxon>Alishewanella</taxon>
    </lineage>
</organism>
<feature type="binding site" evidence="8">
    <location>
        <position position="86"/>
    </location>
    <ligand>
        <name>shikimate</name>
        <dbReference type="ChEBI" id="CHEBI:36208"/>
    </ligand>
</feature>
<dbReference type="Pfam" id="PF18317">
    <property type="entry name" value="SDH_C"/>
    <property type="match status" value="1"/>
</dbReference>
<name>A0ABQ3KSH6_9ALTE</name>
<dbReference type="PANTHER" id="PTHR21089:SF1">
    <property type="entry name" value="BIFUNCTIONAL 3-DEHYDROQUINATE DEHYDRATASE_SHIKIMATE DEHYDROGENASE, CHLOROPLASTIC"/>
    <property type="match status" value="1"/>
</dbReference>
<dbReference type="SUPFAM" id="SSF51735">
    <property type="entry name" value="NAD(P)-binding Rossmann-fold domains"/>
    <property type="match status" value="1"/>
</dbReference>
<protein>
    <recommendedName>
        <fullName evidence="2 8">Shikimate dehydrogenase (NADP(+))</fullName>
        <shortName evidence="8">SDH</shortName>
        <ecNumber evidence="2 8">1.1.1.25</ecNumber>
    </recommendedName>
</protein>
<dbReference type="NCBIfam" id="TIGR00507">
    <property type="entry name" value="aroE"/>
    <property type="match status" value="1"/>
</dbReference>
<evidence type="ECO:0000256" key="1">
    <source>
        <dbReference type="ARBA" id="ARBA00004871"/>
    </source>
</evidence>
<evidence type="ECO:0000256" key="8">
    <source>
        <dbReference type="HAMAP-Rule" id="MF_00222"/>
    </source>
</evidence>
<evidence type="ECO:0000313" key="13">
    <source>
        <dbReference type="Proteomes" id="UP000659697"/>
    </source>
</evidence>
<dbReference type="SUPFAM" id="SSF53223">
    <property type="entry name" value="Aminoacid dehydrogenase-like, N-terminal domain"/>
    <property type="match status" value="1"/>
</dbReference>
<keyword evidence="4 8" id="KW-0521">NADP</keyword>
<comment type="function">
    <text evidence="8">Involved in the biosynthesis of the chorismate, which leads to the biosynthesis of aromatic amino acids. Catalyzes the reversible NADPH linked reduction of 3-dehydroshikimate (DHSA) to yield shikimate (SA).</text>
</comment>
<dbReference type="RefSeq" id="WP_189429078.1">
    <property type="nucleotide sequence ID" value="NZ_BNAO01000001.1"/>
</dbReference>
<evidence type="ECO:0000256" key="7">
    <source>
        <dbReference type="ARBA" id="ARBA00049442"/>
    </source>
</evidence>
<feature type="binding site" evidence="8">
    <location>
        <position position="61"/>
    </location>
    <ligand>
        <name>shikimate</name>
        <dbReference type="ChEBI" id="CHEBI:36208"/>
    </ligand>
</feature>
<reference evidence="13" key="1">
    <citation type="journal article" date="2019" name="Int. J. Syst. Evol. Microbiol.">
        <title>The Global Catalogue of Microorganisms (GCM) 10K type strain sequencing project: providing services to taxonomists for standard genome sequencing and annotation.</title>
        <authorList>
            <consortium name="The Broad Institute Genomics Platform"/>
            <consortium name="The Broad Institute Genome Sequencing Center for Infectious Disease"/>
            <person name="Wu L."/>
            <person name="Ma J."/>
        </authorList>
    </citation>
    <scope>NUCLEOTIDE SEQUENCE [LARGE SCALE GENOMIC DNA]</scope>
    <source>
        <strain evidence="13">CGMCC 1.7003</strain>
    </source>
</reference>
<feature type="binding site" evidence="8">
    <location>
        <begin position="150"/>
        <end position="155"/>
    </location>
    <ligand>
        <name>NADP(+)</name>
        <dbReference type="ChEBI" id="CHEBI:58349"/>
    </ligand>
</feature>
<dbReference type="HAMAP" id="MF_00222">
    <property type="entry name" value="Shikimate_DH_AroE"/>
    <property type="match status" value="1"/>
</dbReference>
<evidence type="ECO:0000256" key="4">
    <source>
        <dbReference type="ARBA" id="ARBA00022857"/>
    </source>
</evidence>
<keyword evidence="6 8" id="KW-0057">Aromatic amino acid biosynthesis</keyword>
<dbReference type="InterPro" id="IPR011342">
    <property type="entry name" value="Shikimate_DH"/>
</dbReference>
<evidence type="ECO:0000256" key="6">
    <source>
        <dbReference type="ARBA" id="ARBA00023141"/>
    </source>
</evidence>
<dbReference type="Gene3D" id="3.40.50.10860">
    <property type="entry name" value="Leucine Dehydrogenase, chain A, domain 1"/>
    <property type="match status" value="1"/>
</dbReference>
<feature type="binding site" evidence="8">
    <location>
        <begin position="126"/>
        <end position="130"/>
    </location>
    <ligand>
        <name>NADP(+)</name>
        <dbReference type="ChEBI" id="CHEBI:58349"/>
    </ligand>
</feature>
<dbReference type="InterPro" id="IPR036291">
    <property type="entry name" value="NAD(P)-bd_dom_sf"/>
</dbReference>
<keyword evidence="5 8" id="KW-0560">Oxidoreductase</keyword>